<reference evidence="1" key="1">
    <citation type="journal article" date="2020" name="Nature">
        <title>Giant virus diversity and host interactions through global metagenomics.</title>
        <authorList>
            <person name="Schulz F."/>
            <person name="Roux S."/>
            <person name="Paez-Espino D."/>
            <person name="Jungbluth S."/>
            <person name="Walsh D.A."/>
            <person name="Denef V.J."/>
            <person name="McMahon K.D."/>
            <person name="Konstantinidis K.T."/>
            <person name="Eloe-Fadrosh E.A."/>
            <person name="Kyrpides N.C."/>
            <person name="Woyke T."/>
        </authorList>
    </citation>
    <scope>NUCLEOTIDE SEQUENCE</scope>
    <source>
        <strain evidence="1">GVMAG-M-3300023179-59</strain>
    </source>
</reference>
<sequence length="173" mass="20765">MNPNEFHPTSKSVLTYDTKKNRSISQGWGLNPCDYENEKQMDCIRNLYDNDINPENQYICNLMQQQIQKKIQGYRTQDIQKRLYDEEKFVCFTDVLKLMIHSQNACYYCKNEVYVLYEIVREPKQWTLERLDNNFGHNTDNVVIACLSCNLSRKTMYHERFAFTKQVNIVKKY</sequence>
<dbReference type="EMBL" id="MN739855">
    <property type="protein sequence ID" value="QHT74693.1"/>
    <property type="molecule type" value="Genomic_DNA"/>
</dbReference>
<protein>
    <recommendedName>
        <fullName evidence="2">HNH domain-containing protein</fullName>
    </recommendedName>
</protein>
<dbReference type="AlphaFoldDB" id="A0A6C0H3S3"/>
<accession>A0A6C0H3S3</accession>
<dbReference type="Gene3D" id="3.30.40.220">
    <property type="match status" value="1"/>
</dbReference>
<name>A0A6C0H3S3_9ZZZZ</name>
<organism evidence="1">
    <name type="scientific">viral metagenome</name>
    <dbReference type="NCBI Taxonomy" id="1070528"/>
    <lineage>
        <taxon>unclassified sequences</taxon>
        <taxon>metagenomes</taxon>
        <taxon>organismal metagenomes</taxon>
    </lineage>
</organism>
<proteinExistence type="predicted"/>
<evidence type="ECO:0000313" key="1">
    <source>
        <dbReference type="EMBL" id="QHT74693.1"/>
    </source>
</evidence>
<evidence type="ECO:0008006" key="2">
    <source>
        <dbReference type="Google" id="ProtNLM"/>
    </source>
</evidence>